<evidence type="ECO:0000256" key="1">
    <source>
        <dbReference type="SAM" id="Coils"/>
    </source>
</evidence>
<dbReference type="GO" id="GO:0016740">
    <property type="term" value="F:transferase activity"/>
    <property type="evidence" value="ECO:0007669"/>
    <property type="project" value="UniProtKB-KW"/>
</dbReference>
<gene>
    <name evidence="2" type="ORF">SAMN02745885_02502</name>
</gene>
<accession>A0A1T4S8C2</accession>
<dbReference type="Pfam" id="PF08780">
    <property type="entry name" value="NTase_sub_bind"/>
    <property type="match status" value="1"/>
</dbReference>
<keyword evidence="2" id="KW-0808">Transferase</keyword>
<proteinExistence type="predicted"/>
<dbReference type="SUPFAM" id="SSF81593">
    <property type="entry name" value="Nucleotidyltransferase substrate binding subunit/domain"/>
    <property type="match status" value="1"/>
</dbReference>
<name>A0A1T4S8C2_9FIRM</name>
<dbReference type="InterPro" id="IPR010235">
    <property type="entry name" value="HepT"/>
</dbReference>
<keyword evidence="1" id="KW-0175">Coiled coil</keyword>
<dbReference type="AlphaFoldDB" id="A0A1T4S8C2"/>
<dbReference type="Proteomes" id="UP000189933">
    <property type="component" value="Unassembled WGS sequence"/>
</dbReference>
<dbReference type="RefSeq" id="WP_078666475.1">
    <property type="nucleotide sequence ID" value="NZ_FUXM01000046.1"/>
</dbReference>
<sequence>MDKGKVKEKLHNYTRAVERLRESLARDENDDIVLDGVIQRFEFTYELSWKLLKAYLAYTGIAEVRTPREAFKEAFAAGLIVDGDIWLEMIDDRNLTSHTYDETEARRIFERIRNKYFRELSKLKEIISKEMEQ</sequence>
<keyword evidence="3" id="KW-1185">Reference proteome</keyword>
<dbReference type="NCBIfam" id="TIGR01987">
    <property type="entry name" value="HI0074"/>
    <property type="match status" value="1"/>
</dbReference>
<protein>
    <submittedName>
        <fullName evidence="2">Nucleotidyltransferase substrate binding protein, HI0074 family</fullName>
    </submittedName>
</protein>
<evidence type="ECO:0000313" key="3">
    <source>
        <dbReference type="Proteomes" id="UP000189933"/>
    </source>
</evidence>
<reference evidence="3" key="1">
    <citation type="submission" date="2017-02" db="EMBL/GenBank/DDBJ databases">
        <authorList>
            <person name="Varghese N."/>
            <person name="Submissions S."/>
        </authorList>
    </citation>
    <scope>NUCLEOTIDE SEQUENCE [LARGE SCALE GENOMIC DNA]</scope>
    <source>
        <strain evidence="3">DSM 16521</strain>
    </source>
</reference>
<evidence type="ECO:0000313" key="2">
    <source>
        <dbReference type="EMBL" id="SKA24407.1"/>
    </source>
</evidence>
<dbReference type="Gene3D" id="1.20.120.330">
    <property type="entry name" value="Nucleotidyltransferases domain 2"/>
    <property type="match status" value="1"/>
</dbReference>
<dbReference type="OrthoDB" id="9810452at2"/>
<organism evidence="2 3">
    <name type="scientific">Carboxydocella sporoproducens DSM 16521</name>
    <dbReference type="NCBI Taxonomy" id="1121270"/>
    <lineage>
        <taxon>Bacteria</taxon>
        <taxon>Bacillati</taxon>
        <taxon>Bacillota</taxon>
        <taxon>Clostridia</taxon>
        <taxon>Eubacteriales</taxon>
        <taxon>Clostridiales Family XVI. Incertae Sedis</taxon>
        <taxon>Carboxydocella</taxon>
    </lineage>
</organism>
<feature type="coiled-coil region" evidence="1">
    <location>
        <begin position="3"/>
        <end position="30"/>
    </location>
</feature>
<dbReference type="EMBL" id="FUXM01000046">
    <property type="protein sequence ID" value="SKA24407.1"/>
    <property type="molecule type" value="Genomic_DNA"/>
</dbReference>